<dbReference type="Gene3D" id="1.10.510.10">
    <property type="entry name" value="Transferase(Phosphotransferase) domain 1"/>
    <property type="match status" value="1"/>
</dbReference>
<keyword evidence="4" id="KW-0418">Kinase</keyword>
<dbReference type="PANTHER" id="PTHR24346">
    <property type="entry name" value="MAP/MICROTUBULE AFFINITY-REGULATING KINASE"/>
    <property type="match status" value="1"/>
</dbReference>
<evidence type="ECO:0000256" key="1">
    <source>
        <dbReference type="ARBA" id="ARBA00022741"/>
    </source>
</evidence>
<keyword evidence="1 3" id="KW-0547">Nucleotide-binding</keyword>
<proteinExistence type="inferred from homology"/>
<reference evidence="7" key="1">
    <citation type="submission" date="2021-01" db="EMBL/GenBank/DDBJ databases">
        <authorList>
            <consortium name="Aspergillus puulaauensis MK2 genome sequencing consortium"/>
            <person name="Kazuki M."/>
            <person name="Futagami T."/>
        </authorList>
    </citation>
    <scope>NUCLEOTIDE SEQUENCE</scope>
    <source>
        <strain evidence="7">MK2</strain>
    </source>
</reference>
<comment type="similarity">
    <text evidence="4">Belongs to the protein kinase superfamily.</text>
</comment>
<reference evidence="7" key="2">
    <citation type="submission" date="2021-02" db="EMBL/GenBank/DDBJ databases">
        <title>Aspergillus puulaauensis MK2 genome sequence.</title>
        <authorList>
            <person name="Futagami T."/>
            <person name="Mori K."/>
            <person name="Kadooka C."/>
            <person name="Tanaka T."/>
        </authorList>
    </citation>
    <scope>NUCLEOTIDE SEQUENCE</scope>
    <source>
        <strain evidence="7">MK2</strain>
    </source>
</reference>
<dbReference type="SUPFAM" id="SSF56112">
    <property type="entry name" value="Protein kinase-like (PK-like)"/>
    <property type="match status" value="1"/>
</dbReference>
<dbReference type="InterPro" id="IPR011009">
    <property type="entry name" value="Kinase-like_dom_sf"/>
</dbReference>
<dbReference type="GO" id="GO:0005524">
    <property type="term" value="F:ATP binding"/>
    <property type="evidence" value="ECO:0007669"/>
    <property type="project" value="UniProtKB-UniRule"/>
</dbReference>
<name>A0A7R7XK13_9EURO</name>
<dbReference type="PROSITE" id="PS00107">
    <property type="entry name" value="PROTEIN_KINASE_ATP"/>
    <property type="match status" value="1"/>
</dbReference>
<evidence type="ECO:0000313" key="8">
    <source>
        <dbReference type="Proteomes" id="UP000654913"/>
    </source>
</evidence>
<evidence type="ECO:0000259" key="6">
    <source>
        <dbReference type="PROSITE" id="PS50011"/>
    </source>
</evidence>
<sequence length="442" mass="49248">MLAPPLPFMYPHMLPTPPQSPPIPRYAPEDRLGLLLANRLELTSILGVGAYGVVYTAVDIHTDVLYAVKALNKAGLDPRQLKFQQREIKLHHMASQHPNVVSLVRIMDSIDCTYVVIEFCPEGDLFSSITDKSHFVGNDPLVKRVFLQILDAVHYCHSLGIYHRDLKPENILVTDQGLTVKLADFGLATTDYLTSDFGCGSTFYMSPGNLELPPKWSRFDKANLITECQQPNPRPMSYYQSAPNDVWSLGVILVNLTCGRNPWKRASFEDSTFRAYLKDPFFLKSILPLSDEMVCILSRIFEPDPSRRITIPELRQIILDCPRFTLNPMTPWGSTTGPLVNYIHPPQVPVPVVEDALNTEPSVCSSDSSQYSDAFSAVSDASSYTEGYSDMDSMSSLGPDETACKDDFPQPDPVACGDIPESPMTEPFVVCQQPYAYPIPVC</sequence>
<feature type="binding site" evidence="3">
    <location>
        <position position="69"/>
    </location>
    <ligand>
        <name>ATP</name>
        <dbReference type="ChEBI" id="CHEBI:30616"/>
    </ligand>
</feature>
<feature type="region of interest" description="Disordered" evidence="5">
    <location>
        <begin position="388"/>
        <end position="410"/>
    </location>
</feature>
<dbReference type="Proteomes" id="UP000654913">
    <property type="component" value="Chromosome 3"/>
</dbReference>
<feature type="domain" description="Protein kinase" evidence="6">
    <location>
        <begin position="40"/>
        <end position="324"/>
    </location>
</feature>
<dbReference type="CDD" id="cd13993">
    <property type="entry name" value="STKc_Pat1_like"/>
    <property type="match status" value="1"/>
</dbReference>
<dbReference type="PROSITE" id="PS00108">
    <property type="entry name" value="PROTEIN_KINASE_ST"/>
    <property type="match status" value="1"/>
</dbReference>
<dbReference type="PROSITE" id="PS50011">
    <property type="entry name" value="PROTEIN_KINASE_DOM"/>
    <property type="match status" value="1"/>
</dbReference>
<dbReference type="GO" id="GO:0035556">
    <property type="term" value="P:intracellular signal transduction"/>
    <property type="evidence" value="ECO:0007669"/>
    <property type="project" value="TreeGrafter"/>
</dbReference>
<evidence type="ECO:0000256" key="3">
    <source>
        <dbReference type="PROSITE-ProRule" id="PRU10141"/>
    </source>
</evidence>
<dbReference type="InterPro" id="IPR017441">
    <property type="entry name" value="Protein_kinase_ATP_BS"/>
</dbReference>
<dbReference type="InterPro" id="IPR008271">
    <property type="entry name" value="Ser/Thr_kinase_AS"/>
</dbReference>
<dbReference type="GeneID" id="64972704"/>
<dbReference type="FunFam" id="1.10.510.10:FF:000549">
    <property type="entry name" value="Protein serine/threonine kinase (Ran1), putative"/>
    <property type="match status" value="1"/>
</dbReference>
<evidence type="ECO:0000256" key="4">
    <source>
        <dbReference type="RuleBase" id="RU000304"/>
    </source>
</evidence>
<dbReference type="AlphaFoldDB" id="A0A7R7XK13"/>
<evidence type="ECO:0000256" key="2">
    <source>
        <dbReference type="ARBA" id="ARBA00022840"/>
    </source>
</evidence>
<dbReference type="EMBL" id="AP024445">
    <property type="protein sequence ID" value="BCS22699.1"/>
    <property type="molecule type" value="Genomic_DNA"/>
</dbReference>
<keyword evidence="4" id="KW-0808">Transferase</keyword>
<dbReference type="PANTHER" id="PTHR24346:SF30">
    <property type="entry name" value="MATERNAL EMBRYONIC LEUCINE ZIPPER KINASE"/>
    <property type="match status" value="1"/>
</dbReference>
<accession>A0A7R7XK13</accession>
<gene>
    <name evidence="7" type="ORF">APUU_30924S</name>
</gene>
<organism evidence="7 8">
    <name type="scientific">Aspergillus puulaauensis</name>
    <dbReference type="NCBI Taxonomy" id="1220207"/>
    <lineage>
        <taxon>Eukaryota</taxon>
        <taxon>Fungi</taxon>
        <taxon>Dikarya</taxon>
        <taxon>Ascomycota</taxon>
        <taxon>Pezizomycotina</taxon>
        <taxon>Eurotiomycetes</taxon>
        <taxon>Eurotiomycetidae</taxon>
        <taxon>Eurotiales</taxon>
        <taxon>Aspergillaceae</taxon>
        <taxon>Aspergillus</taxon>
    </lineage>
</organism>
<dbReference type="SMART" id="SM00220">
    <property type="entry name" value="S_TKc"/>
    <property type="match status" value="1"/>
</dbReference>
<dbReference type="GO" id="GO:0004674">
    <property type="term" value="F:protein serine/threonine kinase activity"/>
    <property type="evidence" value="ECO:0007669"/>
    <property type="project" value="UniProtKB-KW"/>
</dbReference>
<dbReference type="Pfam" id="PF00069">
    <property type="entry name" value="Pkinase"/>
    <property type="match status" value="1"/>
</dbReference>
<keyword evidence="2 3" id="KW-0067">ATP-binding</keyword>
<dbReference type="KEGG" id="apuu:APUU_30924S"/>
<dbReference type="InterPro" id="IPR000719">
    <property type="entry name" value="Prot_kinase_dom"/>
</dbReference>
<dbReference type="RefSeq" id="XP_041554893.1">
    <property type="nucleotide sequence ID" value="XM_041702071.1"/>
</dbReference>
<keyword evidence="4" id="KW-0723">Serine/threonine-protein kinase</keyword>
<dbReference type="OrthoDB" id="541276at2759"/>
<keyword evidence="8" id="KW-1185">Reference proteome</keyword>
<protein>
    <recommendedName>
        <fullName evidence="6">Protein kinase domain-containing protein</fullName>
    </recommendedName>
</protein>
<dbReference type="GO" id="GO:0005737">
    <property type="term" value="C:cytoplasm"/>
    <property type="evidence" value="ECO:0007669"/>
    <property type="project" value="TreeGrafter"/>
</dbReference>
<evidence type="ECO:0000313" key="7">
    <source>
        <dbReference type="EMBL" id="BCS22699.1"/>
    </source>
</evidence>
<evidence type="ECO:0000256" key="5">
    <source>
        <dbReference type="SAM" id="MobiDB-lite"/>
    </source>
</evidence>